<evidence type="ECO:0000313" key="1">
    <source>
        <dbReference type="EMBL" id="GAB1320808.1"/>
    </source>
</evidence>
<reference evidence="1 2" key="1">
    <citation type="submission" date="2024-09" db="EMBL/GenBank/DDBJ databases">
        <title>Itraconazole resistance in Madurella fahalii resulting from another homologue of gene encoding cytochrome P450 14-alpha sterol demethylase (CYP51).</title>
        <authorList>
            <person name="Yoshioka I."/>
            <person name="Fahal A.H."/>
            <person name="Kaneko S."/>
            <person name="Yaguchi T."/>
        </authorList>
    </citation>
    <scope>NUCLEOTIDE SEQUENCE [LARGE SCALE GENOMIC DNA]</scope>
    <source>
        <strain evidence="1 2">IFM 68171</strain>
    </source>
</reference>
<name>A0ABQ0GST9_9PEZI</name>
<sequence length="706" mass="78939">MQALIHKSRWQQQLRESSAVKRLRNRQIEQFPLTQLQGLTNGFIQAATSSRWSLGRTQRTITPFSVDCDQLFDHELLGLGQGADSQLGIVHAGVLACIHLLSTTSAIAQLSSLMPDFTGGNSVWDELFDEKVALYLQCLIIAHHARPHLYSSQEALASKQLLRIAMAGPNPSSFPTISLAKLFGTVGPDAGYTEVLPDNFIGAVLDRARFENTIGKELDRLRAGRRWYEAYALVKALNPLLNQEQRHQRDRASALMQKFIPYYTFWAAWKPSRTRVELWKDRIPSTHWSDLAPIFDLEGPDVTGQQCHTLRESPRYPVTNPPGFIRLCAEPPVLVRVLELLDIAASVGPHSIDLLIHKCIKGGPPTPAALAQLTPVLEAARGWGEGDWISKVVKDYLAGLNALPDMRLPSLSQALTVMTCMPKLQATFGTDLDIKRTAVDSLSFAQSRFCDSLEGFTPNEALAYGIVALGHAMLEAVWLHPEWHPWYLATLRQIPSHGEVEATLRELRTAITQNNTSTREALIDHLGTKLGNRSRRNTQSVLVPDTNLVLLLSQDQVWYEPLDPDRARLREFIRTMPGVSPTLATTCVKRSREEDSTFIHALDGILLGYTDTVCVNLANFLGARTKHARFQVDECWKALLLHMMRQRPPGMLQRAAAPMDLAKWLAWEADMRRLFGGGHMDPQGQMGFTAEKVREITRVKTENVVG</sequence>
<organism evidence="1 2">
    <name type="scientific">Madurella fahalii</name>
    <dbReference type="NCBI Taxonomy" id="1157608"/>
    <lineage>
        <taxon>Eukaryota</taxon>
        <taxon>Fungi</taxon>
        <taxon>Dikarya</taxon>
        <taxon>Ascomycota</taxon>
        <taxon>Pezizomycotina</taxon>
        <taxon>Sordariomycetes</taxon>
        <taxon>Sordariomycetidae</taxon>
        <taxon>Sordariales</taxon>
        <taxon>Sordariales incertae sedis</taxon>
        <taxon>Madurella</taxon>
    </lineage>
</organism>
<keyword evidence="2" id="KW-1185">Reference proteome</keyword>
<dbReference type="Proteomes" id="UP001628179">
    <property type="component" value="Unassembled WGS sequence"/>
</dbReference>
<gene>
    <name evidence="1" type="ORF">MFIFM68171_11018</name>
</gene>
<proteinExistence type="predicted"/>
<evidence type="ECO:0000313" key="2">
    <source>
        <dbReference type="Proteomes" id="UP001628179"/>
    </source>
</evidence>
<dbReference type="RefSeq" id="XP_070922538.1">
    <property type="nucleotide sequence ID" value="XM_071066437.1"/>
</dbReference>
<dbReference type="GeneID" id="98181760"/>
<protein>
    <submittedName>
        <fullName evidence="1">Uncharacterized protein</fullName>
    </submittedName>
</protein>
<accession>A0ABQ0GST9</accession>
<dbReference type="EMBL" id="BAAFSV010000006">
    <property type="protein sequence ID" value="GAB1320808.1"/>
    <property type="molecule type" value="Genomic_DNA"/>
</dbReference>
<comment type="caution">
    <text evidence="1">The sequence shown here is derived from an EMBL/GenBank/DDBJ whole genome shotgun (WGS) entry which is preliminary data.</text>
</comment>